<evidence type="ECO:0000313" key="1">
    <source>
        <dbReference type="EMBL" id="ANF54133.1"/>
    </source>
</evidence>
<name>A0A172Y4K3_9CAUL</name>
<sequence length="89" mass="9900">MGRLIVDLPPFPPIRQLEDPAPGAVPRCPDEGGLDRRYLFAIVIRSEEGRQGHIAEAEQVASGFPHLLAVYNRYVSRLLGPDQRLGRLV</sequence>
<reference evidence="1 2" key="1">
    <citation type="journal article" date="2014" name="Genome Announc.">
        <title>Genome Sequence of a Promising Hydrogen-Producing Facultative Anaerobic Bacterium, Brevundimonas naejangsanensis Strain B1.</title>
        <authorList>
            <person name="Su H."/>
            <person name="Zhang T."/>
            <person name="Bao M."/>
            <person name="Jiang Y."/>
            <person name="Wang Y."/>
            <person name="Tan T."/>
        </authorList>
    </citation>
    <scope>NUCLEOTIDE SEQUENCE [LARGE SCALE GENOMIC DNA]</scope>
    <source>
        <strain evidence="1 2">B1</strain>
    </source>
</reference>
<keyword evidence="2" id="KW-1185">Reference proteome</keyword>
<evidence type="ECO:0000313" key="2">
    <source>
        <dbReference type="Proteomes" id="UP000077603"/>
    </source>
</evidence>
<organism evidence="1 2">
    <name type="scientific">Brevundimonas naejangsanensis</name>
    <dbReference type="NCBI Taxonomy" id="588932"/>
    <lineage>
        <taxon>Bacteria</taxon>
        <taxon>Pseudomonadati</taxon>
        <taxon>Pseudomonadota</taxon>
        <taxon>Alphaproteobacteria</taxon>
        <taxon>Caulobacterales</taxon>
        <taxon>Caulobacteraceae</taxon>
        <taxon>Brevundimonas</taxon>
    </lineage>
</organism>
<accession>A0A172Y4K3</accession>
<protein>
    <submittedName>
        <fullName evidence="1">Uncharacterized protein</fullName>
    </submittedName>
</protein>
<proteinExistence type="predicted"/>
<dbReference type="AlphaFoldDB" id="A0A172Y4K3"/>
<dbReference type="KEGG" id="bne:DA69_04880"/>
<dbReference type="EMBL" id="CP015614">
    <property type="protein sequence ID" value="ANF54133.1"/>
    <property type="molecule type" value="Genomic_DNA"/>
</dbReference>
<dbReference type="RefSeq" id="WP_025977183.1">
    <property type="nucleotide sequence ID" value="NZ_CP015614.1"/>
</dbReference>
<dbReference type="Proteomes" id="UP000077603">
    <property type="component" value="Chromosome"/>
</dbReference>
<gene>
    <name evidence="1" type="ORF">DA69_04880</name>
</gene>